<sequence>MAGNREAVGRVFSLLGCTVRGTRSVTAEDGRPVRSLISDRVVEVASDGVGWILPGHPTERTGEQLTFDPYDAAELRAILKHRVDRMFADKACDLSEMWISQVVICPSLIPNPPRIL</sequence>
<evidence type="ECO:0000313" key="1">
    <source>
        <dbReference type="EMBL" id="QGX94831.1"/>
    </source>
</evidence>
<dbReference type="EMBL" id="CP034345">
    <property type="protein sequence ID" value="QGX94831.1"/>
    <property type="molecule type" value="Genomic_DNA"/>
</dbReference>
<dbReference type="GeneID" id="43369576"/>
<reference evidence="1 2" key="1">
    <citation type="submission" date="2018-12" db="EMBL/GenBank/DDBJ databases">
        <title>Complete genome sequence of Haloplanus rallus MBLA0036.</title>
        <authorList>
            <person name="Nam Y.-d."/>
            <person name="Kang J."/>
            <person name="Chung W.-H."/>
            <person name="Park Y.S."/>
        </authorList>
    </citation>
    <scope>NUCLEOTIDE SEQUENCE [LARGE SCALE GENOMIC DNA]</scope>
    <source>
        <strain evidence="1 2">MBLA0036</strain>
    </source>
</reference>
<name>A0A6B9F9B5_9EURY</name>
<dbReference type="KEGG" id="hra:EI982_08520"/>
<dbReference type="Proteomes" id="UP000428325">
    <property type="component" value="Chromosome"/>
</dbReference>
<gene>
    <name evidence="1" type="ORF">EI982_08520</name>
</gene>
<evidence type="ECO:0000313" key="2">
    <source>
        <dbReference type="Proteomes" id="UP000428325"/>
    </source>
</evidence>
<organism evidence="1 2">
    <name type="scientific">Haloplanus rallus</name>
    <dbReference type="NCBI Taxonomy" id="1816183"/>
    <lineage>
        <taxon>Archaea</taxon>
        <taxon>Methanobacteriati</taxon>
        <taxon>Methanobacteriota</taxon>
        <taxon>Stenosarchaea group</taxon>
        <taxon>Halobacteria</taxon>
        <taxon>Halobacteriales</taxon>
        <taxon>Haloferacaceae</taxon>
        <taxon>Haloplanus</taxon>
    </lineage>
</organism>
<dbReference type="AlphaFoldDB" id="A0A6B9F9B5"/>
<protein>
    <submittedName>
        <fullName evidence="1">Uncharacterized protein</fullName>
    </submittedName>
</protein>
<dbReference type="RefSeq" id="WP_157689290.1">
    <property type="nucleotide sequence ID" value="NZ_CP034345.1"/>
</dbReference>
<proteinExistence type="predicted"/>
<keyword evidence="2" id="KW-1185">Reference proteome</keyword>
<accession>A0A6B9F9B5</accession>